<keyword evidence="4 12" id="KW-0949">S-adenosyl-L-methionine</keyword>
<keyword evidence="6 13" id="KW-0756">Sterol biosynthesis</keyword>
<dbReference type="GO" id="GO:0003838">
    <property type="term" value="F:sterol 24-C-methyltransferase activity"/>
    <property type="evidence" value="ECO:0007669"/>
    <property type="project" value="UniProtKB-ARBA"/>
</dbReference>
<evidence type="ECO:0000256" key="5">
    <source>
        <dbReference type="ARBA" id="ARBA00022955"/>
    </source>
</evidence>
<dbReference type="AlphaFoldDB" id="A0A132B7J2"/>
<keyword evidence="16" id="KW-1185">Reference proteome</keyword>
<dbReference type="PANTHER" id="PTHR44068:SF1">
    <property type="entry name" value="HYPOTHETICAL LOC100005854"/>
    <property type="match status" value="1"/>
</dbReference>
<dbReference type="InterPro" id="IPR050447">
    <property type="entry name" value="Erg6_SMT_methyltransf"/>
</dbReference>
<evidence type="ECO:0000256" key="8">
    <source>
        <dbReference type="ARBA" id="ARBA00023166"/>
    </source>
</evidence>
<evidence type="ECO:0000256" key="9">
    <source>
        <dbReference type="ARBA" id="ARBA00023221"/>
    </source>
</evidence>
<dbReference type="FunCoup" id="A0A132B7J2">
    <property type="interactions" value="327"/>
</dbReference>
<accession>A0A132B7J2</accession>
<dbReference type="EMBL" id="KQ947436">
    <property type="protein sequence ID" value="KUJ08378.1"/>
    <property type="molecule type" value="Genomic_DNA"/>
</dbReference>
<dbReference type="OrthoDB" id="540004at2759"/>
<evidence type="ECO:0000256" key="10">
    <source>
        <dbReference type="ARBA" id="ARBA00029435"/>
    </source>
</evidence>
<dbReference type="Pfam" id="PF08498">
    <property type="entry name" value="Sterol_MT_C"/>
    <property type="match status" value="1"/>
</dbReference>
<evidence type="ECO:0000256" key="13">
    <source>
        <dbReference type="RuleBase" id="RU362025"/>
    </source>
</evidence>
<dbReference type="Pfam" id="PF08241">
    <property type="entry name" value="Methyltransf_11"/>
    <property type="match status" value="1"/>
</dbReference>
<dbReference type="SUPFAM" id="SSF53335">
    <property type="entry name" value="S-adenosyl-L-methionine-dependent methyltransferases"/>
    <property type="match status" value="1"/>
</dbReference>
<dbReference type="InterPro" id="IPR013705">
    <property type="entry name" value="Sterol_MeTrfase_C"/>
</dbReference>
<protein>
    <recommendedName>
        <fullName evidence="13">Sterol 24-C-methyltransferase</fullName>
        <ecNumber evidence="13">2.1.1.-</ecNumber>
    </recommendedName>
    <alternativeName>
        <fullName evidence="13">Delta(24)-sterol C-methyltransferase</fullName>
    </alternativeName>
</protein>
<keyword evidence="5 13" id="KW-0752">Steroid biosynthesis</keyword>
<feature type="domain" description="SAM-dependent methyltransferase Erg6/SMT-type" evidence="14">
    <location>
        <begin position="81"/>
        <end position="376"/>
    </location>
</feature>
<evidence type="ECO:0000256" key="2">
    <source>
        <dbReference type="ARBA" id="ARBA00022603"/>
    </source>
</evidence>
<dbReference type="GO" id="GO:0005783">
    <property type="term" value="C:endoplasmic reticulum"/>
    <property type="evidence" value="ECO:0007669"/>
    <property type="project" value="TreeGrafter"/>
</dbReference>
<dbReference type="STRING" id="149040.A0A132B7J2"/>
<evidence type="ECO:0000256" key="7">
    <source>
        <dbReference type="ARBA" id="ARBA00023098"/>
    </source>
</evidence>
<gene>
    <name evidence="15" type="ORF">LY89DRAFT_789176</name>
</gene>
<dbReference type="RefSeq" id="XP_018062733.1">
    <property type="nucleotide sequence ID" value="XM_018223231.1"/>
</dbReference>
<dbReference type="EC" id="2.1.1.-" evidence="13"/>
<reference evidence="15 16" key="1">
    <citation type="submission" date="2015-10" db="EMBL/GenBank/DDBJ databases">
        <title>Full genome of DAOMC 229536 Phialocephala scopiformis, a fungal endophyte of spruce producing the potent anti-insectan compound rugulosin.</title>
        <authorList>
            <consortium name="DOE Joint Genome Institute"/>
            <person name="Walker A.K."/>
            <person name="Frasz S.L."/>
            <person name="Seifert K.A."/>
            <person name="Miller J.D."/>
            <person name="Mondo S.J."/>
            <person name="Labutti K."/>
            <person name="Lipzen A."/>
            <person name="Dockter R."/>
            <person name="Kennedy M."/>
            <person name="Grigoriev I.V."/>
            <person name="Spatafora J.W."/>
        </authorList>
    </citation>
    <scope>NUCLEOTIDE SEQUENCE [LARGE SCALE GENOMIC DNA]</scope>
    <source>
        <strain evidence="15 16">CBS 120377</strain>
    </source>
</reference>
<evidence type="ECO:0000256" key="11">
    <source>
        <dbReference type="ARBA" id="ARBA00038188"/>
    </source>
</evidence>
<proteinExistence type="inferred from homology"/>
<evidence type="ECO:0000256" key="4">
    <source>
        <dbReference type="ARBA" id="ARBA00022691"/>
    </source>
</evidence>
<evidence type="ECO:0000256" key="3">
    <source>
        <dbReference type="ARBA" id="ARBA00022679"/>
    </source>
</evidence>
<dbReference type="PROSITE" id="PS51685">
    <property type="entry name" value="SAM_MT_ERG6_SMT"/>
    <property type="match status" value="1"/>
</dbReference>
<evidence type="ECO:0000256" key="12">
    <source>
        <dbReference type="PROSITE-ProRule" id="PRU01022"/>
    </source>
</evidence>
<evidence type="ECO:0000313" key="16">
    <source>
        <dbReference type="Proteomes" id="UP000070700"/>
    </source>
</evidence>
<dbReference type="KEGG" id="psco:LY89DRAFT_789176"/>
<dbReference type="CDD" id="cd02440">
    <property type="entry name" value="AdoMet_MTases"/>
    <property type="match status" value="1"/>
</dbReference>
<keyword evidence="7 13" id="KW-0443">Lipid metabolism</keyword>
<comment type="pathway">
    <text evidence="10">Steroid metabolism; ergosterol biosynthesis.</text>
</comment>
<keyword evidence="9 13" id="KW-0753">Steroid metabolism</keyword>
<dbReference type="GeneID" id="28832957"/>
<evidence type="ECO:0000256" key="1">
    <source>
        <dbReference type="ARBA" id="ARBA00022516"/>
    </source>
</evidence>
<organism evidence="15 16">
    <name type="scientific">Mollisia scopiformis</name>
    <name type="common">Conifer needle endophyte fungus</name>
    <name type="synonym">Phialocephala scopiformis</name>
    <dbReference type="NCBI Taxonomy" id="149040"/>
    <lineage>
        <taxon>Eukaryota</taxon>
        <taxon>Fungi</taxon>
        <taxon>Dikarya</taxon>
        <taxon>Ascomycota</taxon>
        <taxon>Pezizomycotina</taxon>
        <taxon>Leotiomycetes</taxon>
        <taxon>Helotiales</taxon>
        <taxon>Mollisiaceae</taxon>
        <taxon>Mollisia</taxon>
    </lineage>
</organism>
<dbReference type="Gene3D" id="3.40.50.150">
    <property type="entry name" value="Vaccinia Virus protein VP39"/>
    <property type="match status" value="1"/>
</dbReference>
<comment type="similarity">
    <text evidence="11 12 13">Belongs to the class I-like SAM-binding methyltransferase superfamily. Erg6/SMT family.</text>
</comment>
<dbReference type="InterPro" id="IPR013216">
    <property type="entry name" value="Methyltransf_11"/>
</dbReference>
<keyword evidence="1 13" id="KW-0444">Lipid biosynthesis</keyword>
<dbReference type="PANTHER" id="PTHR44068">
    <property type="entry name" value="ZGC:194242"/>
    <property type="match status" value="1"/>
</dbReference>
<evidence type="ECO:0000256" key="6">
    <source>
        <dbReference type="ARBA" id="ARBA00023011"/>
    </source>
</evidence>
<comment type="function">
    <text evidence="13">Catalyzes the transfer of methyl groups from S-adenosyl-methionine to the C-24 of sterols.</text>
</comment>
<sequence>MAPSKLETEDHSRDAAFNKAMHKNSSNAQGGFSAMMKKDKAAQKAAVDEYFKHWDNKSAKDETPEIREARKAEYATLTRHYYNLGTDLYEYGWGQSFHFCRFAYGEPFYQAIARHEHYLAAKIGIKDGDKVLDVGCGVGGPAREIAKFTGAHITGLNNNDYQIERATRYAQKEGLANQLNFVKGDFMQMSFPENSFDAVYAIEATVHAPSLEGVYSQIFRVLKPGGVFGVYEWLMTDNYDNDNPHHREIRLGIELGDGISNMVKISEGVAAIKAAGFELELHEDLAKRPDATPWYYPLAGDFSMMGSIWDFPTIVRMTKWGRAITHKFVGALEMVGIAPGGTQKTADSLAIAADCLVAGAKEDLFTPMYLMVARKPKA</sequence>
<dbReference type="GO" id="GO:0032259">
    <property type="term" value="P:methylation"/>
    <property type="evidence" value="ECO:0007669"/>
    <property type="project" value="UniProtKB-KW"/>
</dbReference>
<keyword evidence="2 12" id="KW-0489">Methyltransferase</keyword>
<dbReference type="InterPro" id="IPR030384">
    <property type="entry name" value="MeTrfase_SMT"/>
</dbReference>
<dbReference type="FunFam" id="3.40.50.150:FF:000121">
    <property type="entry name" value="Sterol 24-C-methyltransferase"/>
    <property type="match status" value="1"/>
</dbReference>
<dbReference type="InParanoid" id="A0A132B7J2"/>
<dbReference type="GO" id="GO:0006696">
    <property type="term" value="P:ergosterol biosynthetic process"/>
    <property type="evidence" value="ECO:0007669"/>
    <property type="project" value="TreeGrafter"/>
</dbReference>
<evidence type="ECO:0000259" key="14">
    <source>
        <dbReference type="PROSITE" id="PS51685"/>
    </source>
</evidence>
<dbReference type="InterPro" id="IPR029063">
    <property type="entry name" value="SAM-dependent_MTases_sf"/>
</dbReference>
<name>A0A132B7J2_MOLSC</name>
<keyword evidence="8 13" id="KW-1207">Sterol metabolism</keyword>
<dbReference type="Proteomes" id="UP000070700">
    <property type="component" value="Unassembled WGS sequence"/>
</dbReference>
<evidence type="ECO:0000313" key="15">
    <source>
        <dbReference type="EMBL" id="KUJ08378.1"/>
    </source>
</evidence>
<keyword evidence="3 12" id="KW-0808">Transferase</keyword>